<dbReference type="GO" id="GO:0005829">
    <property type="term" value="C:cytosol"/>
    <property type="evidence" value="ECO:0007669"/>
    <property type="project" value="TreeGrafter"/>
</dbReference>
<dbReference type="SUPFAM" id="SSF46894">
    <property type="entry name" value="C-terminal effector domain of the bipartite response regulators"/>
    <property type="match status" value="1"/>
</dbReference>
<dbReference type="Gene3D" id="6.10.250.690">
    <property type="match status" value="1"/>
</dbReference>
<dbReference type="Gene3D" id="1.10.10.10">
    <property type="entry name" value="Winged helix-like DNA-binding domain superfamily/Winged helix DNA-binding domain"/>
    <property type="match status" value="1"/>
</dbReference>
<keyword evidence="2" id="KW-0805">Transcription regulation</keyword>
<dbReference type="InterPro" id="IPR001789">
    <property type="entry name" value="Sig_transdc_resp-reg_receiver"/>
</dbReference>
<dbReference type="InterPro" id="IPR001867">
    <property type="entry name" value="OmpR/PhoB-type_DNA-bd"/>
</dbReference>
<dbReference type="eggNOG" id="COG0745">
    <property type="taxonomic scope" value="Bacteria"/>
</dbReference>
<dbReference type="PROSITE" id="PS50110">
    <property type="entry name" value="RESPONSE_REGULATORY"/>
    <property type="match status" value="1"/>
</dbReference>
<dbReference type="InterPro" id="IPR016032">
    <property type="entry name" value="Sig_transdc_resp-reg_C-effctor"/>
</dbReference>
<dbReference type="SMART" id="SM00862">
    <property type="entry name" value="Trans_reg_C"/>
    <property type="match status" value="1"/>
</dbReference>
<dbReference type="AlphaFoldDB" id="C4Z7A3"/>
<organism evidence="10 11">
    <name type="scientific">Lachnospira eligens (strain ATCC 27750 / DSM 3376 / VPI C15-48 / C15-B4)</name>
    <name type="common">Eubacterium eligens</name>
    <dbReference type="NCBI Taxonomy" id="515620"/>
    <lineage>
        <taxon>Bacteria</taxon>
        <taxon>Bacillati</taxon>
        <taxon>Bacillota</taxon>
        <taxon>Clostridia</taxon>
        <taxon>Lachnospirales</taxon>
        <taxon>Lachnospiraceae</taxon>
        <taxon>Lachnospira</taxon>
    </lineage>
</organism>
<geneLocation type="plasmid" evidence="11">
    <name>pEubeli2</name>
</geneLocation>
<dbReference type="EMBL" id="CP001106">
    <property type="protein sequence ID" value="ACR73181.1"/>
    <property type="molecule type" value="Genomic_DNA"/>
</dbReference>
<dbReference type="SUPFAM" id="SSF52172">
    <property type="entry name" value="CheY-like"/>
    <property type="match status" value="1"/>
</dbReference>
<evidence type="ECO:0000256" key="2">
    <source>
        <dbReference type="ARBA" id="ARBA00023015"/>
    </source>
</evidence>
<dbReference type="CDD" id="cd00383">
    <property type="entry name" value="trans_reg_C"/>
    <property type="match status" value="1"/>
</dbReference>
<dbReference type="GO" id="GO:0032993">
    <property type="term" value="C:protein-DNA complex"/>
    <property type="evidence" value="ECO:0007669"/>
    <property type="project" value="TreeGrafter"/>
</dbReference>
<keyword evidence="11" id="KW-1185">Reference proteome</keyword>
<feature type="DNA-binding region" description="OmpR/PhoB-type" evidence="7">
    <location>
        <begin position="162"/>
        <end position="261"/>
    </location>
</feature>
<dbReference type="GO" id="GO:0006355">
    <property type="term" value="P:regulation of DNA-templated transcription"/>
    <property type="evidence" value="ECO:0007669"/>
    <property type="project" value="InterPro"/>
</dbReference>
<keyword evidence="4" id="KW-0804">Transcription</keyword>
<dbReference type="GO" id="GO:0000976">
    <property type="term" value="F:transcription cis-regulatory region binding"/>
    <property type="evidence" value="ECO:0007669"/>
    <property type="project" value="TreeGrafter"/>
</dbReference>
<dbReference type="PANTHER" id="PTHR48111">
    <property type="entry name" value="REGULATOR OF RPOS"/>
    <property type="match status" value="1"/>
</dbReference>
<dbReference type="Pfam" id="PF00486">
    <property type="entry name" value="Trans_reg_C"/>
    <property type="match status" value="1"/>
</dbReference>
<name>C4Z7A3_LACE2</name>
<dbReference type="HOGENOM" id="CLU_000445_30_3_9"/>
<proteinExistence type="predicted"/>
<reference evidence="10" key="1">
    <citation type="journal article" date="2009" name="Proc. Natl. Acad. Sci. U.S.A.">
        <title>Characterizing a model human gut microbiota composed of members of its two dominant bacterial phyla.</title>
        <authorList>
            <person name="Mahowald M.A."/>
            <person name="Rey F.E."/>
            <person name="Seedorf H."/>
            <person name="Turnbaugh P.J."/>
            <person name="Fulton R.S."/>
            <person name="Wollam A."/>
            <person name="Shah N."/>
            <person name="Wang C."/>
            <person name="Magrini V."/>
            <person name="Wilson R.K."/>
            <person name="Cantarel B.L."/>
            <person name="Coutinho P.M."/>
            <person name="Henrissat B."/>
            <person name="Crock L.W."/>
            <person name="Russell A."/>
            <person name="Verberkmoes N.C."/>
            <person name="Hettich R.L."/>
            <person name="Gordon J.I."/>
        </authorList>
    </citation>
    <scope>NUCLEOTIDE SEQUENCE [LARGE SCALE GENOMIC DNA]</scope>
    <source>
        <strain evidence="10">ATCC 27750</strain>
        <plasmid evidence="10">unnamed</plasmid>
    </source>
</reference>
<dbReference type="InterPro" id="IPR039420">
    <property type="entry name" value="WalR-like"/>
</dbReference>
<dbReference type="KEGG" id="eel:EUBELI_20034"/>
<feature type="domain" description="Response regulatory" evidence="8">
    <location>
        <begin position="14"/>
        <end position="129"/>
    </location>
</feature>
<evidence type="ECO:0000256" key="7">
    <source>
        <dbReference type="PROSITE-ProRule" id="PRU01091"/>
    </source>
</evidence>
<keyword evidence="3 7" id="KW-0238">DNA-binding</keyword>
<evidence type="ECO:0000259" key="8">
    <source>
        <dbReference type="PROSITE" id="PS50110"/>
    </source>
</evidence>
<dbReference type="SMART" id="SM00448">
    <property type="entry name" value="REC"/>
    <property type="match status" value="1"/>
</dbReference>
<dbReference type="PROSITE" id="PS51755">
    <property type="entry name" value="OMPR_PHOB"/>
    <property type="match status" value="1"/>
</dbReference>
<protein>
    <recommendedName>
        <fullName evidence="1">Stage 0 sporulation protein A homolog</fullName>
    </recommendedName>
</protein>
<evidence type="ECO:0000256" key="5">
    <source>
        <dbReference type="ARBA" id="ARBA00024867"/>
    </source>
</evidence>
<accession>C4Z7A3</accession>
<evidence type="ECO:0000256" key="1">
    <source>
        <dbReference type="ARBA" id="ARBA00018672"/>
    </source>
</evidence>
<comment type="function">
    <text evidence="5">May play the central regulatory role in sporulation. It may be an element of the effector pathway responsible for the activation of sporulation genes in response to nutritional stress. Spo0A may act in concert with spo0H (a sigma factor) to control the expression of some genes that are critical to the sporulation process.</text>
</comment>
<dbReference type="InterPro" id="IPR011006">
    <property type="entry name" value="CheY-like_superfamily"/>
</dbReference>
<dbReference type="PANTHER" id="PTHR48111:SF2">
    <property type="entry name" value="RESPONSE REGULATOR SAER"/>
    <property type="match status" value="1"/>
</dbReference>
<dbReference type="GO" id="GO:0000156">
    <property type="term" value="F:phosphorelay response regulator activity"/>
    <property type="evidence" value="ECO:0007669"/>
    <property type="project" value="TreeGrafter"/>
</dbReference>
<dbReference type="Pfam" id="PF00072">
    <property type="entry name" value="Response_reg"/>
    <property type="match status" value="1"/>
</dbReference>
<dbReference type="Proteomes" id="UP000001476">
    <property type="component" value="Plasmid pEubeli2"/>
</dbReference>
<dbReference type="Gene3D" id="3.40.50.2300">
    <property type="match status" value="1"/>
</dbReference>
<feature type="modified residue" description="4-aspartylphosphate" evidence="6">
    <location>
        <position position="65"/>
    </location>
</feature>
<evidence type="ECO:0000259" key="9">
    <source>
        <dbReference type="PROSITE" id="PS51755"/>
    </source>
</evidence>
<evidence type="ECO:0000256" key="4">
    <source>
        <dbReference type="ARBA" id="ARBA00023163"/>
    </source>
</evidence>
<gene>
    <name evidence="10" type="ordered locus">EUBELI_20034</name>
</gene>
<dbReference type="InterPro" id="IPR036388">
    <property type="entry name" value="WH-like_DNA-bd_sf"/>
</dbReference>
<evidence type="ECO:0000256" key="3">
    <source>
        <dbReference type="ARBA" id="ARBA00023125"/>
    </source>
</evidence>
<keyword evidence="10" id="KW-0614">Plasmid</keyword>
<evidence type="ECO:0000256" key="6">
    <source>
        <dbReference type="PROSITE-ProRule" id="PRU00169"/>
    </source>
</evidence>
<sequence>MIKQYRTGVKIMPNILIVEDDININNLLCEVLRKAGYTCEQAFSGTEAKLLLDIKEKAYTLVLLDLMLPGASGEEVLKEIRKQGRLPVIVLTAKDSIDDKIGVLTDGADDYITKPFEIREVLARIQVQLRHIEAETKSEAEAETEAETEVITKAGIQEGQGSGRLEFRDMVLIRSTFEVSIGGRVLPKITKQEFAILELLLKNPKQVFSKEDIFEYAWDEPYMGETKTLDVHISNIRKKIKTVTPDEYIETIWGIGYRLHE</sequence>
<keyword evidence="6" id="KW-0597">Phosphoprotein</keyword>
<evidence type="ECO:0000313" key="11">
    <source>
        <dbReference type="Proteomes" id="UP000001476"/>
    </source>
</evidence>
<feature type="domain" description="OmpR/PhoB-type" evidence="9">
    <location>
        <begin position="162"/>
        <end position="261"/>
    </location>
</feature>
<evidence type="ECO:0000313" key="10">
    <source>
        <dbReference type="EMBL" id="ACR73181.1"/>
    </source>
</evidence>